<feature type="transmembrane region" description="Helical" evidence="7">
    <location>
        <begin position="197"/>
        <end position="216"/>
    </location>
</feature>
<dbReference type="InterPro" id="IPR014047">
    <property type="entry name" value="Chr_Tranpt_l_chain"/>
</dbReference>
<evidence type="ECO:0000313" key="9">
    <source>
        <dbReference type="Proteomes" id="UP000093199"/>
    </source>
</evidence>
<dbReference type="STRING" id="33978.A6M13_13805"/>
<dbReference type="AlphaFoldDB" id="A0A1C0YDA5"/>
<feature type="transmembrane region" description="Helical" evidence="7">
    <location>
        <begin position="228"/>
        <end position="247"/>
    </location>
</feature>
<keyword evidence="4 7" id="KW-0812">Transmembrane</keyword>
<feature type="transmembrane region" description="Helical" evidence="7">
    <location>
        <begin position="325"/>
        <end position="346"/>
    </location>
</feature>
<dbReference type="GO" id="GO:0005886">
    <property type="term" value="C:plasma membrane"/>
    <property type="evidence" value="ECO:0007669"/>
    <property type="project" value="UniProtKB-SubCell"/>
</dbReference>
<dbReference type="PIRSF" id="PIRSF004810">
    <property type="entry name" value="ChrA"/>
    <property type="match status" value="1"/>
</dbReference>
<comment type="similarity">
    <text evidence="2">Belongs to the chromate ion transporter (CHR) (TC 2.A.51) family.</text>
</comment>
<evidence type="ECO:0000313" key="8">
    <source>
        <dbReference type="EMBL" id="OCS85119.1"/>
    </source>
</evidence>
<keyword evidence="9" id="KW-1185">Reference proteome</keyword>
<evidence type="ECO:0000256" key="7">
    <source>
        <dbReference type="SAM" id="Phobius"/>
    </source>
</evidence>
<dbReference type="InterPro" id="IPR003370">
    <property type="entry name" value="Chromate_transpt"/>
</dbReference>
<keyword evidence="3" id="KW-1003">Cell membrane</keyword>
<proteinExistence type="inferred from homology"/>
<sequence length="388" mass="41145">MSIFVQVSLIQIFFIALRLGCTSFGGPTAHLAYFQQTYVTDKKWLRAEEYADLVALSQFLPGPASSQVGIGIGYKLRGIIGSILAFIGFTLPSIVIMLLFAAFLQMTTLDLSWLQGLKLVAVAIVAHVIWDMSSKLLVSSQHIGLMVIVAVLSLLLKTPYAMIFIFLGVALIGYFFFPATASKASVTVVGSVKSGGIALSVFFLLLFGLPLATSMLSNDTLSLFTSMYTAGALVFGGGHVVLPLLEAQFVQTGLMSTDAFLAGYSIAQAIPGPLFTFATYIGMVLDGVPGALIATVAIFLPAFLLIIGVYPFWLRMGQHTGIRRAMSALNAAVIGILVAAFLSPIVSSTVTSAVDALIALLLVTLLFTKKVSPLLLVLLGVVIGVAIY</sequence>
<feature type="transmembrane region" description="Helical" evidence="7">
    <location>
        <begin position="111"/>
        <end position="129"/>
    </location>
</feature>
<evidence type="ECO:0000256" key="2">
    <source>
        <dbReference type="ARBA" id="ARBA00005262"/>
    </source>
</evidence>
<dbReference type="Pfam" id="PF02417">
    <property type="entry name" value="Chromate_transp"/>
    <property type="match status" value="2"/>
</dbReference>
<evidence type="ECO:0000256" key="4">
    <source>
        <dbReference type="ARBA" id="ARBA00022692"/>
    </source>
</evidence>
<feature type="transmembrane region" description="Helical" evidence="7">
    <location>
        <begin position="291"/>
        <end position="313"/>
    </location>
</feature>
<reference evidence="8 9" key="1">
    <citation type="submission" date="2016-07" db="EMBL/GenBank/DDBJ databases">
        <title>Caryophanon tenue genome sequencing.</title>
        <authorList>
            <person name="Verma A."/>
            <person name="Pal Y."/>
            <person name="Krishnamurthi S."/>
        </authorList>
    </citation>
    <scope>NUCLEOTIDE SEQUENCE [LARGE SCALE GENOMIC DNA]</scope>
    <source>
        <strain evidence="8 9">DSM 14152</strain>
    </source>
</reference>
<dbReference type="PANTHER" id="PTHR33567:SF3">
    <property type="entry name" value="CHROMATE ION TRANSPORTER (EUROFUNG)"/>
    <property type="match status" value="1"/>
</dbReference>
<dbReference type="Proteomes" id="UP000093199">
    <property type="component" value="Unassembled WGS sequence"/>
</dbReference>
<comment type="subcellular location">
    <subcellularLocation>
        <location evidence="1">Cell membrane</location>
        <topology evidence="1">Multi-pass membrane protein</topology>
    </subcellularLocation>
</comment>
<evidence type="ECO:0000256" key="3">
    <source>
        <dbReference type="ARBA" id="ARBA00022475"/>
    </source>
</evidence>
<gene>
    <name evidence="8" type="ORF">A6M13_13805</name>
</gene>
<evidence type="ECO:0000256" key="5">
    <source>
        <dbReference type="ARBA" id="ARBA00022989"/>
    </source>
</evidence>
<dbReference type="EMBL" id="MASJ01000016">
    <property type="protein sequence ID" value="OCS85119.1"/>
    <property type="molecule type" value="Genomic_DNA"/>
</dbReference>
<keyword evidence="6 7" id="KW-0472">Membrane</keyword>
<feature type="transmembrane region" description="Helical" evidence="7">
    <location>
        <begin position="259"/>
        <end position="285"/>
    </location>
</feature>
<name>A0A1C0YDA5_9BACL</name>
<feature type="transmembrane region" description="Helical" evidence="7">
    <location>
        <begin position="83"/>
        <end position="105"/>
    </location>
</feature>
<dbReference type="PANTHER" id="PTHR33567">
    <property type="entry name" value="CHROMATE ION TRANSPORTER (EUROFUNG)"/>
    <property type="match status" value="1"/>
</dbReference>
<dbReference type="GO" id="GO:0015109">
    <property type="term" value="F:chromate transmembrane transporter activity"/>
    <property type="evidence" value="ECO:0007669"/>
    <property type="project" value="InterPro"/>
</dbReference>
<organism evidence="8 9">
    <name type="scientific">Caryophanon tenue</name>
    <dbReference type="NCBI Taxonomy" id="33978"/>
    <lineage>
        <taxon>Bacteria</taxon>
        <taxon>Bacillati</taxon>
        <taxon>Bacillota</taxon>
        <taxon>Bacilli</taxon>
        <taxon>Bacillales</taxon>
        <taxon>Caryophanaceae</taxon>
        <taxon>Caryophanon</taxon>
    </lineage>
</organism>
<comment type="caution">
    <text evidence="8">The sequence shown here is derived from an EMBL/GenBank/DDBJ whole genome shotgun (WGS) entry which is preliminary data.</text>
</comment>
<accession>A0A1C0YDA5</accession>
<evidence type="ECO:0000256" key="1">
    <source>
        <dbReference type="ARBA" id="ARBA00004651"/>
    </source>
</evidence>
<keyword evidence="5 7" id="KW-1133">Transmembrane helix</keyword>
<feature type="transmembrane region" description="Helical" evidence="7">
    <location>
        <begin position="358"/>
        <end position="387"/>
    </location>
</feature>
<protein>
    <submittedName>
        <fullName evidence="8">ChrA protein</fullName>
    </submittedName>
</protein>
<dbReference type="NCBIfam" id="TIGR00937">
    <property type="entry name" value="2A51"/>
    <property type="match status" value="1"/>
</dbReference>
<evidence type="ECO:0000256" key="6">
    <source>
        <dbReference type="ARBA" id="ARBA00023136"/>
    </source>
</evidence>
<feature type="transmembrane region" description="Helical" evidence="7">
    <location>
        <begin position="160"/>
        <end position="177"/>
    </location>
</feature>